<keyword evidence="2" id="KW-1185">Reference proteome</keyword>
<reference evidence="1 2" key="1">
    <citation type="submission" date="2024-08" db="EMBL/GenBank/DDBJ databases">
        <authorList>
            <person name="Cucini C."/>
            <person name="Frati F."/>
        </authorList>
    </citation>
    <scope>NUCLEOTIDE SEQUENCE [LARGE SCALE GENOMIC DNA]</scope>
</reference>
<evidence type="ECO:0000313" key="2">
    <source>
        <dbReference type="Proteomes" id="UP001642540"/>
    </source>
</evidence>
<comment type="caution">
    <text evidence="1">The sequence shown here is derived from an EMBL/GenBank/DDBJ whole genome shotgun (WGS) entry which is preliminary data.</text>
</comment>
<protein>
    <submittedName>
        <fullName evidence="1">Uncharacterized protein</fullName>
    </submittedName>
</protein>
<organism evidence="1 2">
    <name type="scientific">Orchesella dallaii</name>
    <dbReference type="NCBI Taxonomy" id="48710"/>
    <lineage>
        <taxon>Eukaryota</taxon>
        <taxon>Metazoa</taxon>
        <taxon>Ecdysozoa</taxon>
        <taxon>Arthropoda</taxon>
        <taxon>Hexapoda</taxon>
        <taxon>Collembola</taxon>
        <taxon>Entomobryomorpha</taxon>
        <taxon>Entomobryoidea</taxon>
        <taxon>Orchesellidae</taxon>
        <taxon>Orchesellinae</taxon>
        <taxon>Orchesella</taxon>
    </lineage>
</organism>
<accession>A0ABP1QMU4</accession>
<evidence type="ECO:0000313" key="1">
    <source>
        <dbReference type="EMBL" id="CAL8107914.1"/>
    </source>
</evidence>
<dbReference type="EMBL" id="CAXLJM020000039">
    <property type="protein sequence ID" value="CAL8107914.1"/>
    <property type="molecule type" value="Genomic_DNA"/>
</dbReference>
<sequence>MSSTSTGAGGNAKDSKEPQKVKIQVVQNVRNKGFNKKLFHFTKKCEDMKRTARGFVALNSRIKQEIIQPLLLENQYLYLRNQLADAMSSGLMDAQLFATAEEQGEPFVPKLRHFELQLEQAHQKLMELVGIQAINEPGMEWVKSMILKDPERLQKEIDKATIKVHTGSLFFAQMQEEWDASKGNLSKEISLAIEAVGVLLLVIS</sequence>
<dbReference type="Proteomes" id="UP001642540">
    <property type="component" value="Unassembled WGS sequence"/>
</dbReference>
<name>A0ABP1QMU4_9HEXA</name>
<proteinExistence type="predicted"/>
<gene>
    <name evidence="1" type="ORF">ODALV1_LOCUS12808</name>
</gene>